<feature type="signal peptide" evidence="1">
    <location>
        <begin position="1"/>
        <end position="26"/>
    </location>
</feature>
<feature type="domain" description="VPDSG-CTERM protein sorting" evidence="2">
    <location>
        <begin position="200"/>
        <end position="225"/>
    </location>
</feature>
<dbReference type="AlphaFoldDB" id="A0A927F9D4"/>
<name>A0A927F9D4_9BACT</name>
<evidence type="ECO:0000259" key="2">
    <source>
        <dbReference type="Pfam" id="PF18205"/>
    </source>
</evidence>
<sequence>MNTAVTRTAKLCLLFALATSTSYSLKALTINDVWINEINYDEPGTDTGEFVEIAGIAGTDLSSLTLVEYNGNGGGTNGSLSLTGILGNTHAGYGFLSFLFPTNGLQNDDEGLALVEGSTVIQFLSYEGSFQATNGPANGQTSADIGVSETNSTPAGFTLQFLGHADNGSWTGPIASTSGSINTGQVLPDLSANNPSDSTPVPNSGATLGLLGLGLAAIVTLKRRKP</sequence>
<accession>A0A927F9D4</accession>
<protein>
    <submittedName>
        <fullName evidence="3">VPDSG-CTERM sorting domain-containing protein</fullName>
    </submittedName>
</protein>
<gene>
    <name evidence="3" type="ORF">IEN85_09080</name>
</gene>
<dbReference type="EMBL" id="JACYFG010000010">
    <property type="protein sequence ID" value="MBD5779646.1"/>
    <property type="molecule type" value="Genomic_DNA"/>
</dbReference>
<dbReference type="Proteomes" id="UP000622317">
    <property type="component" value="Unassembled WGS sequence"/>
</dbReference>
<keyword evidence="4" id="KW-1185">Reference proteome</keyword>
<dbReference type="Pfam" id="PF18205">
    <property type="entry name" value="VPDSG-CTERM"/>
    <property type="match status" value="1"/>
</dbReference>
<dbReference type="InterPro" id="IPR022288">
    <property type="entry name" value="VPDSG_CTERM"/>
</dbReference>
<organism evidence="3 4">
    <name type="scientific">Pelagicoccus enzymogenes</name>
    <dbReference type="NCBI Taxonomy" id="2773457"/>
    <lineage>
        <taxon>Bacteria</taxon>
        <taxon>Pseudomonadati</taxon>
        <taxon>Verrucomicrobiota</taxon>
        <taxon>Opitutia</taxon>
        <taxon>Puniceicoccales</taxon>
        <taxon>Pelagicoccaceae</taxon>
        <taxon>Pelagicoccus</taxon>
    </lineage>
</organism>
<dbReference type="NCBIfam" id="TIGR03778">
    <property type="entry name" value="VPDSG_CTERM"/>
    <property type="match status" value="1"/>
</dbReference>
<dbReference type="RefSeq" id="WP_191616784.1">
    <property type="nucleotide sequence ID" value="NZ_JACYFG010000010.1"/>
</dbReference>
<comment type="caution">
    <text evidence="3">The sequence shown here is derived from an EMBL/GenBank/DDBJ whole genome shotgun (WGS) entry which is preliminary data.</text>
</comment>
<feature type="chain" id="PRO_5037104277" evidence="1">
    <location>
        <begin position="27"/>
        <end position="226"/>
    </location>
</feature>
<evidence type="ECO:0000313" key="3">
    <source>
        <dbReference type="EMBL" id="MBD5779646.1"/>
    </source>
</evidence>
<reference evidence="3" key="1">
    <citation type="submission" date="2020-09" db="EMBL/GenBank/DDBJ databases">
        <title>Pelagicoccus enzymogenes sp. nov. with an EPS production, isolated from marine sediment.</title>
        <authorList>
            <person name="Feng X."/>
        </authorList>
    </citation>
    <scope>NUCLEOTIDE SEQUENCE</scope>
    <source>
        <strain evidence="3">NFK12</strain>
    </source>
</reference>
<keyword evidence="1" id="KW-0732">Signal</keyword>
<evidence type="ECO:0000313" key="4">
    <source>
        <dbReference type="Proteomes" id="UP000622317"/>
    </source>
</evidence>
<evidence type="ECO:0000256" key="1">
    <source>
        <dbReference type="SAM" id="SignalP"/>
    </source>
</evidence>
<proteinExistence type="predicted"/>